<keyword evidence="2" id="KW-1185">Reference proteome</keyword>
<organism evidence="1 2">
    <name type="scientific">Hypsibius exemplaris</name>
    <name type="common">Freshwater tardigrade</name>
    <dbReference type="NCBI Taxonomy" id="2072580"/>
    <lineage>
        <taxon>Eukaryota</taxon>
        <taxon>Metazoa</taxon>
        <taxon>Ecdysozoa</taxon>
        <taxon>Tardigrada</taxon>
        <taxon>Eutardigrada</taxon>
        <taxon>Parachela</taxon>
        <taxon>Hypsibioidea</taxon>
        <taxon>Hypsibiidae</taxon>
        <taxon>Hypsibius</taxon>
    </lineage>
</organism>
<sequence length="78" mass="8765">MLYEQHHGHPSCGTGQEIRFLLNNVSRQPRCASQVSNRYPGVYQHRGLDQQLAVNMFNQSGQLRPGVAKVTTVFTDGH</sequence>
<gene>
    <name evidence="1" type="ORF">BV898_07517</name>
</gene>
<comment type="caution">
    <text evidence="1">The sequence shown here is derived from an EMBL/GenBank/DDBJ whole genome shotgun (WGS) entry which is preliminary data.</text>
</comment>
<evidence type="ECO:0000313" key="1">
    <source>
        <dbReference type="EMBL" id="OQV18312.1"/>
    </source>
</evidence>
<dbReference type="Proteomes" id="UP000192578">
    <property type="component" value="Unassembled WGS sequence"/>
</dbReference>
<dbReference type="AlphaFoldDB" id="A0A1W0WSY2"/>
<dbReference type="OrthoDB" id="6132182at2759"/>
<reference evidence="2" key="1">
    <citation type="submission" date="2017-01" db="EMBL/GenBank/DDBJ databases">
        <title>Comparative genomics of anhydrobiosis in the tardigrade Hypsibius dujardini.</title>
        <authorList>
            <person name="Yoshida Y."/>
            <person name="Koutsovoulos G."/>
            <person name="Laetsch D."/>
            <person name="Stevens L."/>
            <person name="Kumar S."/>
            <person name="Horikawa D."/>
            <person name="Ishino K."/>
            <person name="Komine S."/>
            <person name="Tomita M."/>
            <person name="Blaxter M."/>
            <person name="Arakawa K."/>
        </authorList>
    </citation>
    <scope>NUCLEOTIDE SEQUENCE [LARGE SCALE GENOMIC DNA]</scope>
    <source>
        <strain evidence="2">Z151</strain>
    </source>
</reference>
<proteinExistence type="predicted"/>
<feature type="non-terminal residue" evidence="1">
    <location>
        <position position="1"/>
    </location>
</feature>
<dbReference type="EMBL" id="MTYJ01000050">
    <property type="protein sequence ID" value="OQV18312.1"/>
    <property type="molecule type" value="Genomic_DNA"/>
</dbReference>
<protein>
    <submittedName>
        <fullName evidence="1">Uncharacterized protein</fullName>
    </submittedName>
</protein>
<evidence type="ECO:0000313" key="2">
    <source>
        <dbReference type="Proteomes" id="UP000192578"/>
    </source>
</evidence>
<accession>A0A1W0WSY2</accession>
<name>A0A1W0WSY2_HYPEX</name>